<dbReference type="NCBIfam" id="TIGR00711">
    <property type="entry name" value="efflux_EmrB"/>
    <property type="match status" value="1"/>
</dbReference>
<feature type="transmembrane region" description="Helical" evidence="8">
    <location>
        <begin position="449"/>
        <end position="469"/>
    </location>
</feature>
<feature type="transmembrane region" description="Helical" evidence="8">
    <location>
        <begin position="319"/>
        <end position="341"/>
    </location>
</feature>
<dbReference type="InterPro" id="IPR036259">
    <property type="entry name" value="MFS_trans_sf"/>
</dbReference>
<evidence type="ECO:0000256" key="1">
    <source>
        <dbReference type="ARBA" id="ARBA00004651"/>
    </source>
</evidence>
<feature type="transmembrane region" description="Helical" evidence="8">
    <location>
        <begin position="93"/>
        <end position="119"/>
    </location>
</feature>
<feature type="domain" description="Major facilitator superfamily (MFS) profile" evidence="9">
    <location>
        <begin position="27"/>
        <end position="473"/>
    </location>
</feature>
<reference evidence="10 11" key="1">
    <citation type="submission" date="2023-06" db="EMBL/GenBank/DDBJ databases">
        <title>Actinomycetospora Odt1-22.</title>
        <authorList>
            <person name="Supong K."/>
        </authorList>
    </citation>
    <scope>NUCLEOTIDE SEQUENCE [LARGE SCALE GENOMIC DNA]</scope>
    <source>
        <strain evidence="10 11">Odt1-22</strain>
    </source>
</reference>
<comment type="subcellular location">
    <subcellularLocation>
        <location evidence="1">Cell membrane</location>
        <topology evidence="1">Multi-pass membrane protein</topology>
    </subcellularLocation>
</comment>
<evidence type="ECO:0000256" key="2">
    <source>
        <dbReference type="ARBA" id="ARBA00008537"/>
    </source>
</evidence>
<protein>
    <submittedName>
        <fullName evidence="10">MFS transporter</fullName>
    </submittedName>
</protein>
<name>A0ABT7M4M9_9PSEU</name>
<feature type="transmembrane region" description="Helical" evidence="8">
    <location>
        <begin position="284"/>
        <end position="307"/>
    </location>
</feature>
<feature type="transmembrane region" description="Helical" evidence="8">
    <location>
        <begin position="26"/>
        <end position="51"/>
    </location>
</feature>
<keyword evidence="7 8" id="KW-0472">Membrane</keyword>
<dbReference type="InterPro" id="IPR004638">
    <property type="entry name" value="EmrB-like"/>
</dbReference>
<dbReference type="EMBL" id="JASVWF010000001">
    <property type="protein sequence ID" value="MDL5155626.1"/>
    <property type="molecule type" value="Genomic_DNA"/>
</dbReference>
<evidence type="ECO:0000313" key="10">
    <source>
        <dbReference type="EMBL" id="MDL5155626.1"/>
    </source>
</evidence>
<feature type="transmembrane region" description="Helical" evidence="8">
    <location>
        <begin position="419"/>
        <end position="437"/>
    </location>
</feature>
<evidence type="ECO:0000256" key="7">
    <source>
        <dbReference type="ARBA" id="ARBA00023136"/>
    </source>
</evidence>
<dbReference type="PANTHER" id="PTHR42718">
    <property type="entry name" value="MAJOR FACILITATOR SUPERFAMILY MULTIDRUG TRANSPORTER MFSC"/>
    <property type="match status" value="1"/>
</dbReference>
<keyword evidence="6 8" id="KW-1133">Transmembrane helix</keyword>
<evidence type="ECO:0000313" key="11">
    <source>
        <dbReference type="Proteomes" id="UP001231924"/>
    </source>
</evidence>
<dbReference type="Pfam" id="PF07690">
    <property type="entry name" value="MFS_1"/>
    <property type="match status" value="1"/>
</dbReference>
<gene>
    <name evidence="10" type="ORF">QRT03_06650</name>
</gene>
<dbReference type="CDD" id="cd17321">
    <property type="entry name" value="MFS_MMR_MDR_like"/>
    <property type="match status" value="1"/>
</dbReference>
<evidence type="ECO:0000256" key="3">
    <source>
        <dbReference type="ARBA" id="ARBA00022448"/>
    </source>
</evidence>
<evidence type="ECO:0000256" key="5">
    <source>
        <dbReference type="ARBA" id="ARBA00022692"/>
    </source>
</evidence>
<comment type="caution">
    <text evidence="10">The sequence shown here is derived from an EMBL/GenBank/DDBJ whole genome shotgun (WGS) entry which is preliminary data.</text>
</comment>
<dbReference type="Gene3D" id="1.20.1720.10">
    <property type="entry name" value="Multidrug resistance protein D"/>
    <property type="match status" value="1"/>
</dbReference>
<keyword evidence="3" id="KW-0813">Transport</keyword>
<feature type="transmembrane region" description="Helical" evidence="8">
    <location>
        <begin position="214"/>
        <end position="234"/>
    </location>
</feature>
<dbReference type="PANTHER" id="PTHR42718:SF9">
    <property type="entry name" value="MAJOR FACILITATOR SUPERFAMILY MULTIDRUG TRANSPORTER MFSC"/>
    <property type="match status" value="1"/>
</dbReference>
<feature type="transmembrane region" description="Helical" evidence="8">
    <location>
        <begin position="155"/>
        <end position="175"/>
    </location>
</feature>
<feature type="transmembrane region" description="Helical" evidence="8">
    <location>
        <begin position="240"/>
        <end position="263"/>
    </location>
</feature>
<keyword evidence="5 8" id="KW-0812">Transmembrane</keyword>
<evidence type="ECO:0000259" key="9">
    <source>
        <dbReference type="PROSITE" id="PS50850"/>
    </source>
</evidence>
<sequence length="485" mass="49906">MSSQTLTSPPGEPVEGPPAPPVHRPLVLALTCTGVLLVGIDMTAVNVALPAIGREFGTGASGLSWTIDAYTLVLAATLMAGSSAADRFGRKRVFCLGLTVFAVASALCALAPGLGWLVAFRALQAVGGSMLNPVAMAILSSIYPGRTERARALGVWGGVTGLSLAVGPIVGGALVDSPLGWRWIFLINVPIGLLGMALTRRFVPESRADRPRRFDPVGQVLIAVALTALTFGVIEGPHLGWASPAVVCVFVLAVLAVAVFVAYEQRRREPLLDLRFFRSVPFSGANVVAMVGFASLGSFLYLSSIYLEQARHFSPLETGLILVPLAAVSVVWGPVSGHVLARWGARPCLVVGGVSYVVAGLLLSTVTTTTPIWLLLLAAAAMGLGNSSISGTVTNAAVAGMPAAQASVAAGVAATTRQIGQTVGVAVAGVTIAHVALDQVEQLAASTHVGWWLIAAYGVAIVVLGVVSTTRWARATARRATSGSA</sequence>
<organism evidence="10 11">
    <name type="scientific">Actinomycetospora termitidis</name>
    <dbReference type="NCBI Taxonomy" id="3053470"/>
    <lineage>
        <taxon>Bacteria</taxon>
        <taxon>Bacillati</taxon>
        <taxon>Actinomycetota</taxon>
        <taxon>Actinomycetes</taxon>
        <taxon>Pseudonocardiales</taxon>
        <taxon>Pseudonocardiaceae</taxon>
        <taxon>Actinomycetospora</taxon>
    </lineage>
</organism>
<dbReference type="InterPro" id="IPR011701">
    <property type="entry name" value="MFS"/>
</dbReference>
<accession>A0ABT7M4M9</accession>
<keyword evidence="4" id="KW-1003">Cell membrane</keyword>
<dbReference type="InterPro" id="IPR020846">
    <property type="entry name" value="MFS_dom"/>
</dbReference>
<feature type="transmembrane region" description="Helical" evidence="8">
    <location>
        <begin position="181"/>
        <end position="202"/>
    </location>
</feature>
<dbReference type="Gene3D" id="1.20.1250.20">
    <property type="entry name" value="MFS general substrate transporter like domains"/>
    <property type="match status" value="1"/>
</dbReference>
<evidence type="ECO:0000256" key="4">
    <source>
        <dbReference type="ARBA" id="ARBA00022475"/>
    </source>
</evidence>
<dbReference type="PROSITE" id="PS50850">
    <property type="entry name" value="MFS"/>
    <property type="match status" value="1"/>
</dbReference>
<evidence type="ECO:0000256" key="8">
    <source>
        <dbReference type="SAM" id="Phobius"/>
    </source>
</evidence>
<keyword evidence="11" id="KW-1185">Reference proteome</keyword>
<comment type="similarity">
    <text evidence="2">Belongs to the major facilitator superfamily. EmrB family.</text>
</comment>
<dbReference type="SUPFAM" id="SSF103473">
    <property type="entry name" value="MFS general substrate transporter"/>
    <property type="match status" value="1"/>
</dbReference>
<proteinExistence type="inferred from homology"/>
<dbReference type="RefSeq" id="WP_286051711.1">
    <property type="nucleotide sequence ID" value="NZ_JASVWF010000001.1"/>
</dbReference>
<evidence type="ECO:0000256" key="6">
    <source>
        <dbReference type="ARBA" id="ARBA00022989"/>
    </source>
</evidence>
<feature type="transmembrane region" description="Helical" evidence="8">
    <location>
        <begin position="348"/>
        <end position="366"/>
    </location>
</feature>
<feature type="transmembrane region" description="Helical" evidence="8">
    <location>
        <begin position="63"/>
        <end position="81"/>
    </location>
</feature>
<dbReference type="Proteomes" id="UP001231924">
    <property type="component" value="Unassembled WGS sequence"/>
</dbReference>